<feature type="chain" id="PRO_5044274431" evidence="1">
    <location>
        <begin position="22"/>
        <end position="334"/>
    </location>
</feature>
<reference evidence="3 6" key="1">
    <citation type="submission" date="2024-01" db="EMBL/GenBank/DDBJ databases">
        <title>Aequorivita flavus sp. nov., isolated from deep-sea sediment.</title>
        <authorList>
            <person name="Chen X."/>
        </authorList>
    </citation>
    <scope>NUCLEOTIDE SEQUENCE</scope>
    <source>
        <strain evidence="3">MCCC 1A16923</strain>
        <strain evidence="4 6">MCCC 1A16935</strain>
    </source>
</reference>
<proteinExistence type="predicted"/>
<dbReference type="Pfam" id="PF04389">
    <property type="entry name" value="Peptidase_M28"/>
    <property type="match status" value="1"/>
</dbReference>
<dbReference type="CDD" id="cd05660">
    <property type="entry name" value="M28_like_PA"/>
    <property type="match status" value="1"/>
</dbReference>
<evidence type="ECO:0000313" key="5">
    <source>
        <dbReference type="Proteomes" id="UP001388259"/>
    </source>
</evidence>
<dbReference type="GO" id="GO:0008235">
    <property type="term" value="F:metalloexopeptidase activity"/>
    <property type="evidence" value="ECO:0007669"/>
    <property type="project" value="InterPro"/>
</dbReference>
<dbReference type="InterPro" id="IPR045175">
    <property type="entry name" value="M28_fam"/>
</dbReference>
<keyword evidence="1" id="KW-0732">Signal</keyword>
<dbReference type="RefSeq" id="WP_342686659.1">
    <property type="nucleotide sequence ID" value="NZ_JAZBJM010000001.1"/>
</dbReference>
<dbReference type="InterPro" id="IPR018247">
    <property type="entry name" value="EF_Hand_1_Ca_BS"/>
</dbReference>
<protein>
    <submittedName>
        <fullName evidence="3">M28 family metallopeptidase</fullName>
    </submittedName>
</protein>
<evidence type="ECO:0000259" key="2">
    <source>
        <dbReference type="Pfam" id="PF04389"/>
    </source>
</evidence>
<dbReference type="SUPFAM" id="SSF53187">
    <property type="entry name" value="Zn-dependent exopeptidases"/>
    <property type="match status" value="1"/>
</dbReference>
<dbReference type="PROSITE" id="PS00018">
    <property type="entry name" value="EF_HAND_1"/>
    <property type="match status" value="1"/>
</dbReference>
<organism evidence="3 5">
    <name type="scientific">Aequorivita flava</name>
    <dbReference type="NCBI Taxonomy" id="3114371"/>
    <lineage>
        <taxon>Bacteria</taxon>
        <taxon>Pseudomonadati</taxon>
        <taxon>Bacteroidota</taxon>
        <taxon>Flavobacteriia</taxon>
        <taxon>Flavobacteriales</taxon>
        <taxon>Flavobacteriaceae</taxon>
        <taxon>Aequorivita</taxon>
    </lineage>
</organism>
<dbReference type="AlphaFoldDB" id="A0AB35YQ48"/>
<evidence type="ECO:0000313" key="3">
    <source>
        <dbReference type="EMBL" id="MEM0517292.1"/>
    </source>
</evidence>
<accession>A0AB35YQ48</accession>
<dbReference type="PANTHER" id="PTHR12147:SF26">
    <property type="entry name" value="PEPTIDASE M28 DOMAIN-CONTAINING PROTEIN"/>
    <property type="match status" value="1"/>
</dbReference>
<dbReference type="Proteomes" id="UP001390963">
    <property type="component" value="Unassembled WGS sequence"/>
</dbReference>
<dbReference type="Proteomes" id="UP001388259">
    <property type="component" value="Unassembled WGS sequence"/>
</dbReference>
<dbReference type="GO" id="GO:0006508">
    <property type="term" value="P:proteolysis"/>
    <property type="evidence" value="ECO:0007669"/>
    <property type="project" value="InterPro"/>
</dbReference>
<dbReference type="PROSITE" id="PS51257">
    <property type="entry name" value="PROKAR_LIPOPROTEIN"/>
    <property type="match status" value="1"/>
</dbReference>
<evidence type="ECO:0000313" key="6">
    <source>
        <dbReference type="Proteomes" id="UP001390963"/>
    </source>
</evidence>
<feature type="signal peptide" evidence="1">
    <location>
        <begin position="1"/>
        <end position="21"/>
    </location>
</feature>
<dbReference type="EMBL" id="JBANCF010000001">
    <property type="protein sequence ID" value="MEM0571967.1"/>
    <property type="molecule type" value="Genomic_DNA"/>
</dbReference>
<evidence type="ECO:0000256" key="1">
    <source>
        <dbReference type="SAM" id="SignalP"/>
    </source>
</evidence>
<dbReference type="PANTHER" id="PTHR12147">
    <property type="entry name" value="METALLOPEPTIDASE M28 FAMILY MEMBER"/>
    <property type="match status" value="1"/>
</dbReference>
<dbReference type="Gene3D" id="3.40.630.10">
    <property type="entry name" value="Zn peptidases"/>
    <property type="match status" value="1"/>
</dbReference>
<comment type="caution">
    <text evidence="3">The sequence shown here is derived from an EMBL/GenBank/DDBJ whole genome shotgun (WGS) entry which is preliminary data.</text>
</comment>
<sequence>MKILFLAAISSLIFSCSTAQKSINTKEKSVQYANTITAQKLKDLLYVYASDEMEGRMTGSKGQKMAANFIRDFYKENGIAAAPGTEDYYQYIPASFFEGRRDPKETENVVAFIKGSEKPDEIIVISAHLDHVGVDNSGNVFNGADDDGSGTVAIMEIAQAFKQAVKDGYPPKRSILFLHVTGEEIGLYGSRYYTENPLFPLENTVCNLNIDMIGRIDPDKEEDPNYIYLIGSNKISQELQDVSSEVNEKYTQLKLDYTYDDPNDPNRFYYRSDHYNFAKNNVPIIFYFNGVHEDYHKITDTPDKIEYDLLEKRTKLIFHTAWEIANRENRITID</sequence>
<feature type="domain" description="Peptidase M28" evidence="2">
    <location>
        <begin position="108"/>
        <end position="319"/>
    </location>
</feature>
<dbReference type="EMBL" id="JAZBJM010000001">
    <property type="protein sequence ID" value="MEM0517292.1"/>
    <property type="molecule type" value="Genomic_DNA"/>
</dbReference>
<evidence type="ECO:0000313" key="4">
    <source>
        <dbReference type="EMBL" id="MEM0571967.1"/>
    </source>
</evidence>
<dbReference type="InterPro" id="IPR007484">
    <property type="entry name" value="Peptidase_M28"/>
</dbReference>
<gene>
    <name evidence="4" type="ORF">VZD24_00440</name>
    <name evidence="3" type="ORF">VZD85_02920</name>
</gene>
<name>A0AB35YQ48_9FLAO</name>
<keyword evidence="6" id="KW-1185">Reference proteome</keyword>